<reference evidence="1 3" key="1">
    <citation type="submission" date="2016-10" db="EMBL/GenBank/DDBJ databases">
        <title>Draft genome sequences of four alkaliphilic bacteria belonging to the Anaerobacillus genus.</title>
        <authorList>
            <person name="Bassil N.M."/>
            <person name="Lloyd J.R."/>
        </authorList>
    </citation>
    <scope>NUCLEOTIDE SEQUENCE [LARGE SCALE GENOMIC DNA]</scope>
    <source>
        <strain evidence="1 3">NB2006</strain>
    </source>
</reference>
<dbReference type="EMBL" id="LQXD01000181">
    <property type="protein sequence ID" value="OIJ06788.1"/>
    <property type="molecule type" value="Genomic_DNA"/>
</dbReference>
<dbReference type="Proteomes" id="UP000180175">
    <property type="component" value="Chromosome"/>
</dbReference>
<evidence type="ECO:0000313" key="1">
    <source>
        <dbReference type="EMBL" id="OIJ06788.1"/>
    </source>
</evidence>
<evidence type="ECO:0000313" key="2">
    <source>
        <dbReference type="EMBL" id="QOY36463.1"/>
    </source>
</evidence>
<dbReference type="RefSeq" id="WP_071318876.1">
    <property type="nucleotide sequence ID" value="NZ_CP063356.2"/>
</dbReference>
<name>A0A1S2L2U8_9BACI</name>
<dbReference type="KEGG" id="aia:AWH56_001865"/>
<keyword evidence="3" id="KW-1185">Reference proteome</keyword>
<evidence type="ECO:0000313" key="3">
    <source>
        <dbReference type="Proteomes" id="UP000180175"/>
    </source>
</evidence>
<sequence>MAKKKDEKTANSIATQSFMYFKTEIHHQNENKYFHGITTVLRNKNEILHTTYLNLKMGIILVGFQIRGKKRKHKINRRETKMILNVVRLGDFLQIFLKCNFTKLIYR</sequence>
<reference evidence="2" key="4">
    <citation type="submission" date="2020-10" db="EMBL/GenBank/DDBJ databases">
        <authorList>
            <person name="Bassil N.M."/>
            <person name="Lloyd J.R."/>
        </authorList>
    </citation>
    <scope>NUCLEOTIDE SEQUENCE</scope>
    <source>
        <strain evidence="2">NB2006</strain>
    </source>
</reference>
<protein>
    <submittedName>
        <fullName evidence="1">Uncharacterized protein</fullName>
    </submittedName>
</protein>
<dbReference type="EMBL" id="CP063356">
    <property type="protein sequence ID" value="QOY36463.1"/>
    <property type="molecule type" value="Genomic_DNA"/>
</dbReference>
<proteinExistence type="predicted"/>
<organism evidence="1 3">
    <name type="scientific">Anaerobacillus isosaccharinicus</name>
    <dbReference type="NCBI Taxonomy" id="1532552"/>
    <lineage>
        <taxon>Bacteria</taxon>
        <taxon>Bacillati</taxon>
        <taxon>Bacillota</taxon>
        <taxon>Bacilli</taxon>
        <taxon>Bacillales</taxon>
        <taxon>Bacillaceae</taxon>
        <taxon>Anaerobacillus</taxon>
    </lineage>
</organism>
<accession>A0A1S2L2U8</accession>
<reference evidence="2 3" key="2">
    <citation type="journal article" date="2017" name="Genome Announc.">
        <title>Draft Genome Sequences of Four Alkaliphilic Bacteria Belonging to the Anaerobacillus Genus.</title>
        <authorList>
            <person name="Bassil N.M."/>
            <person name="Lloyd J.R."/>
        </authorList>
    </citation>
    <scope>NUCLEOTIDE SEQUENCE [LARGE SCALE GENOMIC DNA]</scope>
    <source>
        <strain evidence="2 3">NB2006</strain>
    </source>
</reference>
<gene>
    <name evidence="2" type="ORF">AWH56_001865</name>
    <name evidence="1" type="ORF">AWH56_20945</name>
</gene>
<dbReference type="AlphaFoldDB" id="A0A1S2L2U8"/>
<reference evidence="2 3" key="3">
    <citation type="journal article" date="2019" name="Int. J. Syst. Evol. Microbiol.">
        <title>Anaerobacillus isosaccharinicus sp. nov., an alkaliphilic bacterium which degrades isosaccharinic acid.</title>
        <authorList>
            <person name="Bassil N.M."/>
            <person name="Lloyd J.R."/>
        </authorList>
    </citation>
    <scope>NUCLEOTIDE SEQUENCE [LARGE SCALE GENOMIC DNA]</scope>
    <source>
        <strain evidence="2 3">NB2006</strain>
    </source>
</reference>